<reference evidence="2 3" key="1">
    <citation type="journal article" date="2015" name="Genome Biol. Evol.">
        <title>The genome of winter moth (Operophtera brumata) provides a genomic perspective on sexual dimorphism and phenology.</title>
        <authorList>
            <person name="Derks M.F."/>
            <person name="Smit S."/>
            <person name="Salis L."/>
            <person name="Schijlen E."/>
            <person name="Bossers A."/>
            <person name="Mateman C."/>
            <person name="Pijl A.S."/>
            <person name="de Ridder D."/>
            <person name="Groenen M.A."/>
            <person name="Visser M.E."/>
            <person name="Megens H.J."/>
        </authorList>
    </citation>
    <scope>NUCLEOTIDE SEQUENCE [LARGE SCALE GENOMIC DNA]</scope>
    <source>
        <strain evidence="2">WM2013NL</strain>
        <tissue evidence="2">Head and thorax</tissue>
    </source>
</reference>
<accession>A0A0L7KWA0</accession>
<feature type="compositionally biased region" description="Low complexity" evidence="1">
    <location>
        <begin position="253"/>
        <end position="265"/>
    </location>
</feature>
<dbReference type="AlphaFoldDB" id="A0A0L7KWA0"/>
<feature type="compositionally biased region" description="Low complexity" evidence="1">
    <location>
        <begin position="233"/>
        <end position="243"/>
    </location>
</feature>
<evidence type="ECO:0000256" key="1">
    <source>
        <dbReference type="SAM" id="MobiDB-lite"/>
    </source>
</evidence>
<keyword evidence="3" id="KW-1185">Reference proteome</keyword>
<organism evidence="2 3">
    <name type="scientific">Operophtera brumata</name>
    <name type="common">Winter moth</name>
    <name type="synonym">Phalaena brumata</name>
    <dbReference type="NCBI Taxonomy" id="104452"/>
    <lineage>
        <taxon>Eukaryota</taxon>
        <taxon>Metazoa</taxon>
        <taxon>Ecdysozoa</taxon>
        <taxon>Arthropoda</taxon>
        <taxon>Hexapoda</taxon>
        <taxon>Insecta</taxon>
        <taxon>Pterygota</taxon>
        <taxon>Neoptera</taxon>
        <taxon>Endopterygota</taxon>
        <taxon>Lepidoptera</taxon>
        <taxon>Glossata</taxon>
        <taxon>Ditrysia</taxon>
        <taxon>Geometroidea</taxon>
        <taxon>Geometridae</taxon>
        <taxon>Larentiinae</taxon>
        <taxon>Operophtera</taxon>
    </lineage>
</organism>
<evidence type="ECO:0000313" key="2">
    <source>
        <dbReference type="EMBL" id="KOB67395.1"/>
    </source>
</evidence>
<feature type="region of interest" description="Disordered" evidence="1">
    <location>
        <begin position="212"/>
        <end position="285"/>
    </location>
</feature>
<sequence>MAQFLVETFILSNSTLMESMADDGPGIGELEISIIYGFKGSMAVNGPGSGELEEGYSIFVDLQKSISECNSCINRWTRHPSLTELTGILTPAAKSRDKLLQERQQELGQSAAKIAPAIQSLSRKEFSKGEVIKKLGESSRLICNIHFQYTDIRRKLPFLFHCCFISSCFCPFLDRNLTESLKENRRSENLYSNLEDSVKSFSAIKRAVNVIKPKNMANKTTGNQSNKREAKNYQQPRRQQYQYHSQGKRGAYHQHPQYHQQRQAYKPPGSRHQAGPSNRGRAKYP</sequence>
<gene>
    <name evidence="2" type="ORF">OBRU01_19880</name>
</gene>
<protein>
    <submittedName>
        <fullName evidence="2">ORF1p</fullName>
    </submittedName>
</protein>
<dbReference type="Proteomes" id="UP000037510">
    <property type="component" value="Unassembled WGS sequence"/>
</dbReference>
<proteinExistence type="predicted"/>
<name>A0A0L7KWA0_OPEBR</name>
<dbReference type="EMBL" id="JTDY01005074">
    <property type="protein sequence ID" value="KOB67395.1"/>
    <property type="molecule type" value="Genomic_DNA"/>
</dbReference>
<evidence type="ECO:0000313" key="3">
    <source>
        <dbReference type="Proteomes" id="UP000037510"/>
    </source>
</evidence>
<comment type="caution">
    <text evidence="2">The sequence shown here is derived from an EMBL/GenBank/DDBJ whole genome shotgun (WGS) entry which is preliminary data.</text>
</comment>